<dbReference type="Proteomes" id="UP000501128">
    <property type="component" value="Chromosome"/>
</dbReference>
<protein>
    <submittedName>
        <fullName evidence="3">Gfo/Idh/MocA family oxidoreductase</fullName>
    </submittedName>
</protein>
<dbReference type="GO" id="GO:0000166">
    <property type="term" value="F:nucleotide binding"/>
    <property type="evidence" value="ECO:0007669"/>
    <property type="project" value="InterPro"/>
</dbReference>
<feature type="domain" description="Gfo/Idh/MocA-like oxidoreductase N-terminal" evidence="1">
    <location>
        <begin position="55"/>
        <end position="187"/>
    </location>
</feature>
<dbReference type="InterPro" id="IPR050463">
    <property type="entry name" value="Gfo/Idh/MocA_oxidrdct_glycsds"/>
</dbReference>
<dbReference type="Gene3D" id="3.30.360.10">
    <property type="entry name" value="Dihydrodipicolinate Reductase, domain 2"/>
    <property type="match status" value="1"/>
</dbReference>
<dbReference type="Pfam" id="PF01408">
    <property type="entry name" value="GFO_IDH_MocA"/>
    <property type="match status" value="1"/>
</dbReference>
<gene>
    <name evidence="3" type="ORF">HH216_03365</name>
</gene>
<evidence type="ECO:0000313" key="4">
    <source>
        <dbReference type="Proteomes" id="UP000501128"/>
    </source>
</evidence>
<proteinExistence type="predicted"/>
<feature type="domain" description="GFO/IDH/MocA-like oxidoreductase" evidence="2">
    <location>
        <begin position="203"/>
        <end position="340"/>
    </location>
</feature>
<dbReference type="InterPro" id="IPR036291">
    <property type="entry name" value="NAD(P)-bd_dom_sf"/>
</dbReference>
<organism evidence="3 4">
    <name type="scientific">Spirosoma rhododendri</name>
    <dbReference type="NCBI Taxonomy" id="2728024"/>
    <lineage>
        <taxon>Bacteria</taxon>
        <taxon>Pseudomonadati</taxon>
        <taxon>Bacteroidota</taxon>
        <taxon>Cytophagia</taxon>
        <taxon>Cytophagales</taxon>
        <taxon>Cytophagaceae</taxon>
        <taxon>Spirosoma</taxon>
    </lineage>
</organism>
<dbReference type="AlphaFoldDB" id="A0A7L5DPA1"/>
<dbReference type="PANTHER" id="PTHR43818:SF5">
    <property type="entry name" value="OXIDOREDUCTASE FAMILY PROTEIN"/>
    <property type="match status" value="1"/>
</dbReference>
<evidence type="ECO:0000259" key="1">
    <source>
        <dbReference type="Pfam" id="PF01408"/>
    </source>
</evidence>
<keyword evidence="4" id="KW-1185">Reference proteome</keyword>
<sequence length="458" mass="50477">MKHSIDSTPLSNLLDQTGRRSFLKTSGLLAGGTLLSSLPGAAFATGYHNSANDVIKVALIGCGGRGTGAAQQALSTKQNVKIVAMADAFRDRLDESYKALTGRGAKAADGSAKVDVPEDHKFVGFDAYKQAIPLADVVILATPPGFRPSHFEEAVRQGKHVFMEKPVATDAPGIRRVLAAAEEAKKKKLNVVVGLQRRYQPSYREMIKRIQDGALGDIVGGQVYWISGGVWHKPRQPQQTEMDYQMRNWYYFNWLCGDHINEQHVHNIDVANWVKNSYPVSCQGTGGRQVRNGKDDGEIFDHHIVDFVYADGTTINSQCRHYEGTFSRVDELFLGTKGKVEGMEKRTSALMGYNGQPIYTHDAKADGNPYQIEHDELFAAIAKGDYKFADAERVAKSTMTAIMGRMATYSGKVVKWDEALNSQIDLFPEKLAWDAMPKVLPDKDGFYPIAVPGKTVTV</sequence>
<evidence type="ECO:0000313" key="3">
    <source>
        <dbReference type="EMBL" id="QJD77560.1"/>
    </source>
</evidence>
<dbReference type="KEGG" id="srho:HH216_03365"/>
<reference evidence="3 4" key="1">
    <citation type="submission" date="2020-04" db="EMBL/GenBank/DDBJ databases">
        <title>Genome sequencing of novel species.</title>
        <authorList>
            <person name="Heo J."/>
            <person name="Kim S.-J."/>
            <person name="Kim J.-S."/>
            <person name="Hong S.-B."/>
            <person name="Kwon S.-W."/>
        </authorList>
    </citation>
    <scope>NUCLEOTIDE SEQUENCE [LARGE SCALE GENOMIC DNA]</scope>
    <source>
        <strain evidence="3 4">CJU-R4</strain>
    </source>
</reference>
<dbReference type="PANTHER" id="PTHR43818">
    <property type="entry name" value="BCDNA.GH03377"/>
    <property type="match status" value="1"/>
</dbReference>
<accession>A0A7L5DPA1</accession>
<dbReference type="SUPFAM" id="SSF55347">
    <property type="entry name" value="Glyceraldehyde-3-phosphate dehydrogenase-like, C-terminal domain"/>
    <property type="match status" value="1"/>
</dbReference>
<dbReference type="RefSeq" id="WP_169549503.1">
    <property type="nucleotide sequence ID" value="NZ_CP051677.1"/>
</dbReference>
<dbReference type="PROSITE" id="PS51318">
    <property type="entry name" value="TAT"/>
    <property type="match status" value="1"/>
</dbReference>
<dbReference type="InterPro" id="IPR006311">
    <property type="entry name" value="TAT_signal"/>
</dbReference>
<dbReference type="Pfam" id="PF22725">
    <property type="entry name" value="GFO_IDH_MocA_C3"/>
    <property type="match status" value="1"/>
</dbReference>
<dbReference type="EMBL" id="CP051677">
    <property type="protein sequence ID" value="QJD77560.1"/>
    <property type="molecule type" value="Genomic_DNA"/>
</dbReference>
<dbReference type="InterPro" id="IPR055170">
    <property type="entry name" value="GFO_IDH_MocA-like_dom"/>
</dbReference>
<dbReference type="SUPFAM" id="SSF51735">
    <property type="entry name" value="NAD(P)-binding Rossmann-fold domains"/>
    <property type="match status" value="1"/>
</dbReference>
<dbReference type="InterPro" id="IPR000683">
    <property type="entry name" value="Gfo/Idh/MocA-like_OxRdtase_N"/>
</dbReference>
<dbReference type="Gene3D" id="3.40.50.720">
    <property type="entry name" value="NAD(P)-binding Rossmann-like Domain"/>
    <property type="match status" value="1"/>
</dbReference>
<evidence type="ECO:0000259" key="2">
    <source>
        <dbReference type="Pfam" id="PF22725"/>
    </source>
</evidence>
<name>A0A7L5DPA1_9BACT</name>